<dbReference type="SUPFAM" id="SSF54427">
    <property type="entry name" value="NTF2-like"/>
    <property type="match status" value="1"/>
</dbReference>
<dbReference type="OrthoDB" id="21421at2"/>
<keyword evidence="3" id="KW-1185">Reference proteome</keyword>
<evidence type="ECO:0000313" key="2">
    <source>
        <dbReference type="EMBL" id="KAB0583360.1"/>
    </source>
</evidence>
<accession>A0A643FCX2</accession>
<comment type="caution">
    <text evidence="2">The sequence shown here is derived from an EMBL/GenBank/DDBJ whole genome shotgun (WGS) entry which is preliminary data.</text>
</comment>
<name>A0A643FCX2_IDEDE</name>
<reference evidence="2 3" key="1">
    <citation type="submission" date="2019-09" db="EMBL/GenBank/DDBJ databases">
        <title>Draft genome sequences of 48 bacterial type strains from the CCUG.</title>
        <authorList>
            <person name="Tunovic T."/>
            <person name="Pineiro-Iglesias B."/>
            <person name="Unosson C."/>
            <person name="Inganas E."/>
            <person name="Ohlen M."/>
            <person name="Cardew S."/>
            <person name="Jensie-Markopoulos S."/>
            <person name="Salva-Serra F."/>
            <person name="Jaen-Luchoro D."/>
            <person name="Karlsson R."/>
            <person name="Svensson-Stadler L."/>
            <person name="Chun J."/>
            <person name="Moore E."/>
        </authorList>
    </citation>
    <scope>NUCLEOTIDE SEQUENCE [LARGE SCALE GENOMIC DNA]</scope>
    <source>
        <strain evidence="2 3">CCUG 30977</strain>
    </source>
</reference>
<sequence>MSPGGRQETLPYGRCCGRWHQGPTRLQAPDAESLMRSRYSAYVLGLHDYLLDTWHPDTRPATLAPDEPGLRWLGLEVRRHEPRDDDHAMVEFVARCKLGGRAQRLHECSRFERNALGQWLYLDGQFRD</sequence>
<evidence type="ECO:0000313" key="3">
    <source>
        <dbReference type="Proteomes" id="UP000430120"/>
    </source>
</evidence>
<dbReference type="Pfam" id="PF17775">
    <property type="entry name" value="YchJ_M-like"/>
    <property type="match status" value="1"/>
</dbReference>
<dbReference type="Proteomes" id="UP000430120">
    <property type="component" value="Unassembled WGS sequence"/>
</dbReference>
<organism evidence="2 3">
    <name type="scientific">Ideonella dechloratans</name>
    <dbReference type="NCBI Taxonomy" id="36863"/>
    <lineage>
        <taxon>Bacteria</taxon>
        <taxon>Pseudomonadati</taxon>
        <taxon>Pseudomonadota</taxon>
        <taxon>Betaproteobacteria</taxon>
        <taxon>Burkholderiales</taxon>
        <taxon>Sphaerotilaceae</taxon>
        <taxon>Ideonella</taxon>
    </lineage>
</organism>
<dbReference type="AlphaFoldDB" id="A0A643FCX2"/>
<protein>
    <recommendedName>
        <fullName evidence="1">YchJ-like middle NTF2-like domain-containing protein</fullName>
    </recommendedName>
</protein>
<feature type="domain" description="YchJ-like middle NTF2-like" evidence="1">
    <location>
        <begin position="30"/>
        <end position="124"/>
    </location>
</feature>
<dbReference type="Gene3D" id="3.10.450.50">
    <property type="match status" value="1"/>
</dbReference>
<evidence type="ECO:0000259" key="1">
    <source>
        <dbReference type="Pfam" id="PF17775"/>
    </source>
</evidence>
<dbReference type="EMBL" id="VZPB01000015">
    <property type="protein sequence ID" value="KAB0583360.1"/>
    <property type="molecule type" value="Genomic_DNA"/>
</dbReference>
<gene>
    <name evidence="2" type="ORF">F7Q92_08495</name>
</gene>
<dbReference type="InterPro" id="IPR048469">
    <property type="entry name" value="YchJ-like_M"/>
</dbReference>
<proteinExistence type="predicted"/>
<dbReference type="InterPro" id="IPR032710">
    <property type="entry name" value="NTF2-like_dom_sf"/>
</dbReference>